<sequence length="226" mass="25836">KERPPLDLVPKFYEQFRDVLSVRQREQVMVAEFLNEDSSVRPRINVRLAFLEKAHRLLAPLMDSPENKKKLQERCGLSDQRMRTLEEKFDGLKDAIIAFKVEIAIRKSNKALQSGGLKEMNAAYEEVDLAWLAVSGSKEGLSANEKRYLEGCLQSVHSQLRVKMAKGEAQEALQSNDLEKMKAAYSEMNSLFVEDSYFSDIQMESLWIYSVALGRKIDNLKSKGIE</sequence>
<accession>A0ABS3ATD7</accession>
<dbReference type="EMBL" id="JAFITR010000160">
    <property type="protein sequence ID" value="MBN4067479.1"/>
    <property type="molecule type" value="Genomic_DNA"/>
</dbReference>
<organism evidence="1 2">
    <name type="scientific">Simkania negevensis</name>
    <dbReference type="NCBI Taxonomy" id="83561"/>
    <lineage>
        <taxon>Bacteria</taxon>
        <taxon>Pseudomonadati</taxon>
        <taxon>Chlamydiota</taxon>
        <taxon>Chlamydiia</taxon>
        <taxon>Parachlamydiales</taxon>
        <taxon>Simkaniaceae</taxon>
        <taxon>Simkania</taxon>
    </lineage>
</organism>
<keyword evidence="2" id="KW-1185">Reference proteome</keyword>
<name>A0ABS3ATD7_9BACT</name>
<comment type="caution">
    <text evidence="1">The sequence shown here is derived from an EMBL/GenBank/DDBJ whole genome shotgun (WGS) entry which is preliminary data.</text>
</comment>
<feature type="non-terminal residue" evidence="1">
    <location>
        <position position="1"/>
    </location>
</feature>
<gene>
    <name evidence="1" type="ORF">JYU14_05285</name>
</gene>
<dbReference type="Proteomes" id="UP000722121">
    <property type="component" value="Unassembled WGS sequence"/>
</dbReference>
<protein>
    <submittedName>
        <fullName evidence="1">Uncharacterized protein</fullName>
    </submittedName>
</protein>
<proteinExistence type="predicted"/>
<evidence type="ECO:0000313" key="2">
    <source>
        <dbReference type="Proteomes" id="UP000722121"/>
    </source>
</evidence>
<evidence type="ECO:0000313" key="1">
    <source>
        <dbReference type="EMBL" id="MBN4067479.1"/>
    </source>
</evidence>
<reference evidence="1 2" key="1">
    <citation type="submission" date="2021-02" db="EMBL/GenBank/DDBJ databases">
        <title>Activity-based single-cell genomes from oceanic crustal fluid captures similar information to metagenomic and metatranscriptomic surveys with orders of magnitude less sampling.</title>
        <authorList>
            <person name="D'Angelo T.S."/>
            <person name="Orcutt B.N."/>
        </authorList>
    </citation>
    <scope>NUCLEOTIDE SEQUENCE [LARGE SCALE GENOMIC DNA]</scope>
    <source>
        <strain evidence="1">AH-315-G07</strain>
    </source>
</reference>